<dbReference type="Proteomes" id="UP000182190">
    <property type="component" value="Unassembled WGS sequence"/>
</dbReference>
<dbReference type="Pfam" id="PF00582">
    <property type="entry name" value="Usp"/>
    <property type="match status" value="1"/>
</dbReference>
<feature type="domain" description="UspA" evidence="2">
    <location>
        <begin position="24"/>
        <end position="159"/>
    </location>
</feature>
<sequence length="161" mass="17833">MGFVKISISVTFQLFRGDVFVLNTILVAVDDSPTAKFVIKALGQLRLQPTTNVIFSHIVPTVESDFDLVADRPRPGADEFPYGHLEKQLRAYQDQFDCQTEIEIVAGDPAEEIIRLANIYKADLIIIGNRGLTGVKRILERSVSSQVVSEANCSVLVVKEI</sequence>
<proteinExistence type="inferred from homology"/>
<dbReference type="InterPro" id="IPR006015">
    <property type="entry name" value="Universal_stress_UspA"/>
</dbReference>
<evidence type="ECO:0000313" key="3">
    <source>
        <dbReference type="EMBL" id="VXD18570.1"/>
    </source>
</evidence>
<protein>
    <recommendedName>
        <fullName evidence="2">UspA domain-containing protein</fullName>
    </recommendedName>
</protein>
<comment type="similarity">
    <text evidence="1">Belongs to the universal stress protein A family.</text>
</comment>
<organism evidence="3 4">
    <name type="scientific">Planktothrix paucivesiculata PCC 9631</name>
    <dbReference type="NCBI Taxonomy" id="671071"/>
    <lineage>
        <taxon>Bacteria</taxon>
        <taxon>Bacillati</taxon>
        <taxon>Cyanobacteriota</taxon>
        <taxon>Cyanophyceae</taxon>
        <taxon>Oscillatoriophycideae</taxon>
        <taxon>Oscillatoriales</taxon>
        <taxon>Microcoleaceae</taxon>
        <taxon>Planktothrix</taxon>
    </lineage>
</organism>
<comment type="caution">
    <text evidence="3">The sequence shown here is derived from an EMBL/GenBank/DDBJ whole genome shotgun (WGS) entry which is preliminary data.</text>
</comment>
<keyword evidence="4" id="KW-1185">Reference proteome</keyword>
<reference evidence="3" key="1">
    <citation type="submission" date="2019-10" db="EMBL/GenBank/DDBJ databases">
        <authorList>
            <consortium name="Genoscope - CEA"/>
            <person name="William W."/>
        </authorList>
    </citation>
    <scope>NUCLEOTIDE SEQUENCE [LARGE SCALE GENOMIC DNA]</scope>
    <source>
        <strain evidence="3">BBR_PRJEB10994</strain>
    </source>
</reference>
<dbReference type="AlphaFoldDB" id="A0A7Z9BQU7"/>
<evidence type="ECO:0000313" key="4">
    <source>
        <dbReference type="Proteomes" id="UP000182190"/>
    </source>
</evidence>
<dbReference type="SUPFAM" id="SSF52402">
    <property type="entry name" value="Adenine nucleotide alpha hydrolases-like"/>
    <property type="match status" value="1"/>
</dbReference>
<dbReference type="Gene3D" id="3.40.50.620">
    <property type="entry name" value="HUPs"/>
    <property type="match status" value="1"/>
</dbReference>
<dbReference type="InterPro" id="IPR006016">
    <property type="entry name" value="UspA"/>
</dbReference>
<evidence type="ECO:0000256" key="1">
    <source>
        <dbReference type="ARBA" id="ARBA00008791"/>
    </source>
</evidence>
<dbReference type="PANTHER" id="PTHR46268:SF8">
    <property type="entry name" value="UNIVERSAL STRESS PROTEIN SLL1388"/>
    <property type="match status" value="1"/>
</dbReference>
<dbReference type="InterPro" id="IPR014729">
    <property type="entry name" value="Rossmann-like_a/b/a_fold"/>
</dbReference>
<dbReference type="CDD" id="cd00293">
    <property type="entry name" value="USP-like"/>
    <property type="match status" value="1"/>
</dbReference>
<gene>
    <name evidence="3" type="ORF">PL9631_400040</name>
</gene>
<name>A0A7Z9BQU7_9CYAN</name>
<accession>A0A7Z9BQU7</accession>
<evidence type="ECO:0000259" key="2">
    <source>
        <dbReference type="Pfam" id="PF00582"/>
    </source>
</evidence>
<dbReference type="PANTHER" id="PTHR46268">
    <property type="entry name" value="STRESS RESPONSE PROTEIN NHAX"/>
    <property type="match status" value="1"/>
</dbReference>
<dbReference type="EMBL" id="CZCS02000180">
    <property type="protein sequence ID" value="VXD18570.1"/>
    <property type="molecule type" value="Genomic_DNA"/>
</dbReference>
<dbReference type="PRINTS" id="PR01438">
    <property type="entry name" value="UNVRSLSTRESS"/>
</dbReference>